<dbReference type="Proteomes" id="UP000697710">
    <property type="component" value="Unassembled WGS sequence"/>
</dbReference>
<reference evidence="2" key="1">
    <citation type="submission" date="2020-04" db="EMBL/GenBank/DDBJ databases">
        <authorList>
            <person name="Zhang T."/>
        </authorList>
    </citation>
    <scope>NUCLEOTIDE SEQUENCE</scope>
    <source>
        <strain evidence="2">HKST-UBA01</strain>
    </source>
</reference>
<evidence type="ECO:0000313" key="3">
    <source>
        <dbReference type="Proteomes" id="UP000697710"/>
    </source>
</evidence>
<keyword evidence="1" id="KW-0732">Signal</keyword>
<reference evidence="2" key="2">
    <citation type="journal article" date="2021" name="Microbiome">
        <title>Successional dynamics and alternative stable states in a saline activated sludge microbial community over 9 years.</title>
        <authorList>
            <person name="Wang Y."/>
            <person name="Ye J."/>
            <person name="Ju F."/>
            <person name="Liu L."/>
            <person name="Boyd J.A."/>
            <person name="Deng Y."/>
            <person name="Parks D.H."/>
            <person name="Jiang X."/>
            <person name="Yin X."/>
            <person name="Woodcroft B.J."/>
            <person name="Tyson G.W."/>
            <person name="Hugenholtz P."/>
            <person name="Polz M.F."/>
            <person name="Zhang T."/>
        </authorList>
    </citation>
    <scope>NUCLEOTIDE SEQUENCE</scope>
    <source>
        <strain evidence="2">HKST-UBA01</strain>
    </source>
</reference>
<dbReference type="InterPro" id="IPR050728">
    <property type="entry name" value="Zinc_Metalloprotease_M4"/>
</dbReference>
<evidence type="ECO:0000313" key="2">
    <source>
        <dbReference type="EMBL" id="MCA9728012.1"/>
    </source>
</evidence>
<accession>A0A956LZS6</accession>
<gene>
    <name evidence="2" type="ORF">KC729_10045</name>
</gene>
<name>A0A956LZS6_UNCEI</name>
<sequence length="1215" mass="130229">MKHRMAITALCVVGAVALPLRTRAVTVPADGQSQYEVALPAFDLTSARSASADVDRLQAESSLTDLYGGSWSVYTWNPQSGTPSEMYGSGVDLALALTSQDDVRALAESVIQESEPTLRANPDELRFDVVTSSPPRTNTPDGIDRPGKWAAHFRQTYHGLDVVGGEVHLTFTDRGRLFALGSTYYRDIDLDWTPTLSAEDAKDIARDGLPYDPTTDSVDDEATLEILPIPTGVSSVEHHLVWTVRVRTLEPRGVWDTRVDAHDGRVLERTNDIAFLNYIGSVSGSVERLSYCDGTIQESYPYARVSILNVGSAYSDANGVWSVPYAGTDPGTLYARLLSPYVDVQNSQGPWAGQFATVFPLVPYQVVFHDGNSRADERDVFKTVQDLHNFIETFAPGFGFSNQVVTAHVNINNTCNAYYSGNTINFYMAGGGCGNTGQIMDIVAHEYGHGVQEAILGWQGNEGLGEGNGDVLAFLTSMSSVIGRGFYNCTASGGLRDCNNDLVYPDNVVGQEIHDAGRVIAGFHWDAMQDQIADYGSWGRYSTAWDWHWGRVLQLPTSQPAQVLATFIANDDDGNLVNGTPQFNSYCLGATHHGFTCPSANLPLGAGACDTYYQSPQGYTMNQQNVYWTAVAVSPEPGDDKDMRVYTQGYGNLLAASLGTVGTDFVVGDFNHNATGTYQPYVSFGGTTKPFVTEWDSGADAITLGTDISGSMGGASGGCGLIRIWDVFLTAGQTYTFGLLNNGGDADMRLSLFRNPAAAPYWVGRNQSVFELPAGQSLLYTAPATDWYGVVVFNNTQGPSYGYYTLRVQNAPSPLQSAVCQAQTVSPRITSFTQNPIYWAGVAVNPSGGDDKDIAVYADPGAAGPALGSSTRVTGTDFVVGDFNHTTPGTYYSRVSYGSPTASYVTEFEGGADVIYPDTQVSGSVGGGSGGCGLIQVWDLYLDEGQQARFLLLTGGSNIRMALFRNPADAPYWAGRSWAEFEVGDQQGYTYTAPTGDWYGVVVFNDAPGSTGGSYTLRVSNLPAALADAQCVSDTAVPKLYAFTQTNPYWSAVAVNPTGSDDKDVWVFDNPDGLGTPVGASTGTVGTDFVIGDFNHNAAGTYYAYATYGPPANYLLQWDDGPDIFPLGTDVAGTVGGGGDGCGVIQVWDVYLEEGQPYQFTFGSGGGADVRASLFRNPTSGTYWAGRYDAQFELTPSPSAFEYTAPASDYYGVVV</sequence>
<feature type="signal peptide" evidence="1">
    <location>
        <begin position="1"/>
        <end position="24"/>
    </location>
</feature>
<feature type="non-terminal residue" evidence="2">
    <location>
        <position position="1215"/>
    </location>
</feature>
<dbReference type="PANTHER" id="PTHR33794:SF1">
    <property type="entry name" value="BACILLOLYSIN"/>
    <property type="match status" value="1"/>
</dbReference>
<dbReference type="SUPFAM" id="SSF55486">
    <property type="entry name" value="Metalloproteases ('zincins'), catalytic domain"/>
    <property type="match status" value="1"/>
</dbReference>
<protein>
    <submittedName>
        <fullName evidence="2">Uncharacterized protein</fullName>
    </submittedName>
</protein>
<dbReference type="EMBL" id="JAGQHR010000281">
    <property type="protein sequence ID" value="MCA9728012.1"/>
    <property type="molecule type" value="Genomic_DNA"/>
</dbReference>
<dbReference type="AlphaFoldDB" id="A0A956LZS6"/>
<comment type="caution">
    <text evidence="2">The sequence shown here is derived from an EMBL/GenBank/DDBJ whole genome shotgun (WGS) entry which is preliminary data.</text>
</comment>
<organism evidence="2 3">
    <name type="scientific">Eiseniibacteriota bacterium</name>
    <dbReference type="NCBI Taxonomy" id="2212470"/>
    <lineage>
        <taxon>Bacteria</taxon>
        <taxon>Candidatus Eiseniibacteriota</taxon>
    </lineage>
</organism>
<dbReference type="PANTHER" id="PTHR33794">
    <property type="entry name" value="BACILLOLYSIN"/>
    <property type="match status" value="1"/>
</dbReference>
<dbReference type="Gene3D" id="3.10.170.10">
    <property type="match status" value="1"/>
</dbReference>
<feature type="chain" id="PRO_5036934289" evidence="1">
    <location>
        <begin position="25"/>
        <end position="1215"/>
    </location>
</feature>
<proteinExistence type="predicted"/>
<evidence type="ECO:0000256" key="1">
    <source>
        <dbReference type="SAM" id="SignalP"/>
    </source>
</evidence>